<evidence type="ECO:0000313" key="2">
    <source>
        <dbReference type="EMBL" id="ANF96903.1"/>
    </source>
</evidence>
<feature type="domain" description="DUF3898" evidence="1">
    <location>
        <begin position="262"/>
        <end position="348"/>
    </location>
</feature>
<dbReference type="EMBL" id="CP013023">
    <property type="protein sequence ID" value="ANF96903.1"/>
    <property type="molecule type" value="Genomic_DNA"/>
</dbReference>
<proteinExistence type="predicted"/>
<dbReference type="Pfam" id="PF13039">
    <property type="entry name" value="DUF3900"/>
    <property type="match status" value="1"/>
</dbReference>
<sequence>MRFNVQFLSFFVLQVEGKEGQTSKNYKHYQTLDEDEYELSELKNFLHAEFTRTAKRKVEKNPSSEQPPTKIGTFLVEPGHELTSNPNFNLFARLRTVDTKEDFKNAGDDLVRSYLDTSSVRGGALIVSQVKMDTHFDDPFVFVMKCDFEKQIARISDERSLISEVEMAISARNMKSIQYPHMPEEGMIEEWELKVHQSSHARYFEDFLKFVTYEQSIPEIVNERVMDYVQTYVEEKWPDASNEDRQREEHDLELWAASDKRDLQEKWEPQQVIEAAERIVEIKPEIEIRVKLGDTSVKGLLADFGFRMHIAKLGDHYAMVIEGESFTFEKGFSPVELLQPDTFENLSKHLIERANQPQERDDDIPY</sequence>
<dbReference type="AlphaFoldDB" id="A0A172ZH94"/>
<organism evidence="2 3">
    <name type="scientific">Paenibacillus bovis</name>
    <dbReference type="NCBI Taxonomy" id="1616788"/>
    <lineage>
        <taxon>Bacteria</taxon>
        <taxon>Bacillati</taxon>
        <taxon>Bacillota</taxon>
        <taxon>Bacilli</taxon>
        <taxon>Bacillales</taxon>
        <taxon>Paenibacillaceae</taxon>
        <taxon>Paenibacillus</taxon>
    </lineage>
</organism>
<name>A0A172ZH94_9BACL</name>
<accession>A0A172ZH94</accession>
<dbReference type="OrthoDB" id="2974172at2"/>
<keyword evidence="3" id="KW-1185">Reference proteome</keyword>
<reference evidence="2 3" key="2">
    <citation type="journal article" date="2016" name="Int. J. Syst. Evol. Microbiol.">
        <title>Paenibacillus bovis sp. nov., isolated from raw yak (Bos grunniens) milk.</title>
        <authorList>
            <person name="Gao C."/>
            <person name="Han J."/>
            <person name="Liu Z."/>
            <person name="Xu X."/>
            <person name="Hang F."/>
            <person name="Wu Z."/>
        </authorList>
    </citation>
    <scope>NUCLEOTIDE SEQUENCE [LARGE SCALE GENOMIC DNA]</scope>
    <source>
        <strain evidence="2 3">BD3526</strain>
    </source>
</reference>
<reference evidence="3" key="1">
    <citation type="submission" date="2015-10" db="EMBL/GenBank/DDBJ databases">
        <title>Genome of Paenibacillus bovis sp. nov.</title>
        <authorList>
            <person name="Wu Z."/>
            <person name="Gao C."/>
            <person name="Liu Z."/>
            <person name="Zheng H."/>
        </authorList>
    </citation>
    <scope>NUCLEOTIDE SEQUENCE [LARGE SCALE GENOMIC DNA]</scope>
    <source>
        <strain evidence="3">BD3526</strain>
    </source>
</reference>
<dbReference type="InterPro" id="IPR025006">
    <property type="entry name" value="DUF3900"/>
</dbReference>
<dbReference type="Pfam" id="PF13037">
    <property type="entry name" value="DUF3898"/>
    <property type="match status" value="1"/>
</dbReference>
<dbReference type="RefSeq" id="WP_060535009.1">
    <property type="nucleotide sequence ID" value="NZ_CP013023.1"/>
</dbReference>
<dbReference type="Proteomes" id="UP000078148">
    <property type="component" value="Chromosome"/>
</dbReference>
<protein>
    <recommendedName>
        <fullName evidence="1">DUF3898 domain-containing protein</fullName>
    </recommendedName>
</protein>
<evidence type="ECO:0000313" key="3">
    <source>
        <dbReference type="Proteomes" id="UP000078148"/>
    </source>
</evidence>
<gene>
    <name evidence="2" type="ORF">AR543_13390</name>
</gene>
<dbReference type="KEGG" id="pbv:AR543_13390"/>
<dbReference type="InterPro" id="IPR025012">
    <property type="entry name" value="DUF3898"/>
</dbReference>
<evidence type="ECO:0000259" key="1">
    <source>
        <dbReference type="Pfam" id="PF13037"/>
    </source>
</evidence>
<dbReference type="STRING" id="1616788.AR543_13390"/>